<feature type="transmembrane region" description="Helical" evidence="10">
    <location>
        <begin position="398"/>
        <end position="419"/>
    </location>
</feature>
<evidence type="ECO:0000256" key="7">
    <source>
        <dbReference type="ARBA" id="ARBA00023010"/>
    </source>
</evidence>
<feature type="transmembrane region" description="Helical" evidence="10">
    <location>
        <begin position="187"/>
        <end position="208"/>
    </location>
</feature>
<dbReference type="AlphaFoldDB" id="A0A4S4A1X3"/>
<dbReference type="GO" id="GO:0065002">
    <property type="term" value="P:intracellular protein transmembrane transport"/>
    <property type="evidence" value="ECO:0007669"/>
    <property type="project" value="UniProtKB-UniRule"/>
</dbReference>
<feature type="transmembrane region" description="Helical" evidence="10">
    <location>
        <begin position="370"/>
        <end position="392"/>
    </location>
</feature>
<dbReference type="InterPro" id="IPR002208">
    <property type="entry name" value="SecY/SEC61-alpha"/>
</dbReference>
<dbReference type="Gene3D" id="1.10.3370.10">
    <property type="entry name" value="SecY subunit domain"/>
    <property type="match status" value="1"/>
</dbReference>
<evidence type="ECO:0000313" key="12">
    <source>
        <dbReference type="EMBL" id="THF52230.1"/>
    </source>
</evidence>
<dbReference type="PROSITE" id="PS00756">
    <property type="entry name" value="SECY_2"/>
    <property type="match status" value="1"/>
</dbReference>
<dbReference type="EMBL" id="SSOA01000002">
    <property type="protein sequence ID" value="THF52230.1"/>
    <property type="molecule type" value="Genomic_DNA"/>
</dbReference>
<keyword evidence="8 10" id="KW-0472">Membrane</keyword>
<dbReference type="InterPro" id="IPR030659">
    <property type="entry name" value="SecY_CS"/>
</dbReference>
<dbReference type="HAMAP" id="MF_01465">
    <property type="entry name" value="SecY"/>
    <property type="match status" value="1"/>
</dbReference>
<dbReference type="Pfam" id="PF00344">
    <property type="entry name" value="SecY"/>
    <property type="match status" value="1"/>
</dbReference>
<feature type="transmembrane region" description="Helical" evidence="10">
    <location>
        <begin position="155"/>
        <end position="175"/>
    </location>
</feature>
<keyword evidence="4 10" id="KW-0812">Transmembrane</keyword>
<feature type="transmembrane region" description="Helical" evidence="10">
    <location>
        <begin position="79"/>
        <end position="103"/>
    </location>
</feature>
<evidence type="ECO:0000256" key="2">
    <source>
        <dbReference type="ARBA" id="ARBA00005751"/>
    </source>
</evidence>
<evidence type="ECO:0000313" key="13">
    <source>
        <dbReference type="Proteomes" id="UP000310754"/>
    </source>
</evidence>
<dbReference type="NCBIfam" id="TIGR00967">
    <property type="entry name" value="3a0501s007"/>
    <property type="match status" value="1"/>
</dbReference>
<keyword evidence="6 10" id="KW-1133">Transmembrane helix</keyword>
<dbReference type="PANTHER" id="PTHR10906">
    <property type="entry name" value="SECY/SEC61-ALPHA FAMILY MEMBER"/>
    <property type="match status" value="1"/>
</dbReference>
<dbReference type="PRINTS" id="PR00303">
    <property type="entry name" value="SECYTRNLCASE"/>
</dbReference>
<dbReference type="FunFam" id="1.10.3370.10:FF:000001">
    <property type="entry name" value="Preprotein translocase subunit SecY"/>
    <property type="match status" value="1"/>
</dbReference>
<feature type="transmembrane region" description="Helical" evidence="10">
    <location>
        <begin position="317"/>
        <end position="338"/>
    </location>
</feature>
<dbReference type="SUPFAM" id="SSF103491">
    <property type="entry name" value="Preprotein translocase SecY subunit"/>
    <property type="match status" value="1"/>
</dbReference>
<evidence type="ECO:0000256" key="10">
    <source>
        <dbReference type="HAMAP-Rule" id="MF_01465"/>
    </source>
</evidence>
<keyword evidence="5 10" id="KW-0653">Protein transport</keyword>
<evidence type="ECO:0000256" key="5">
    <source>
        <dbReference type="ARBA" id="ARBA00022927"/>
    </source>
</evidence>
<evidence type="ECO:0000256" key="11">
    <source>
        <dbReference type="RuleBase" id="RU004349"/>
    </source>
</evidence>
<keyword evidence="10" id="KW-1003">Cell membrane</keyword>
<feature type="transmembrane region" description="Helical" evidence="10">
    <location>
        <begin position="214"/>
        <end position="238"/>
    </location>
</feature>
<accession>A0A4S4A1X3</accession>
<dbReference type="GO" id="GO:0005886">
    <property type="term" value="C:plasma membrane"/>
    <property type="evidence" value="ECO:0007669"/>
    <property type="project" value="UniProtKB-SubCell"/>
</dbReference>
<name>A0A4S4A1X3_9HYPH</name>
<dbReference type="InterPro" id="IPR023201">
    <property type="entry name" value="SecY_dom_sf"/>
</dbReference>
<evidence type="ECO:0000256" key="4">
    <source>
        <dbReference type="ARBA" id="ARBA00022692"/>
    </source>
</evidence>
<dbReference type="GO" id="GO:0006605">
    <property type="term" value="P:protein targeting"/>
    <property type="evidence" value="ECO:0007669"/>
    <property type="project" value="UniProtKB-UniRule"/>
</dbReference>
<proteinExistence type="inferred from homology"/>
<comment type="subcellular location">
    <subcellularLocation>
        <location evidence="10">Cell membrane</location>
        <topology evidence="10">Multi-pass membrane protein</topology>
    </subcellularLocation>
    <subcellularLocation>
        <location evidence="1">Membrane</location>
        <topology evidence="1">Multi-pass membrane protein</topology>
    </subcellularLocation>
</comment>
<dbReference type="RefSeq" id="WP_146929201.1">
    <property type="nucleotide sequence ID" value="NZ_SSOA01000002.1"/>
</dbReference>
<feature type="transmembrane region" description="Helical" evidence="10">
    <location>
        <begin position="275"/>
        <end position="297"/>
    </location>
</feature>
<dbReference type="GO" id="GO:0043952">
    <property type="term" value="P:protein transport by the Sec complex"/>
    <property type="evidence" value="ECO:0007669"/>
    <property type="project" value="UniProtKB-UniRule"/>
</dbReference>
<organism evidence="12 13">
    <name type="scientific">Allorhizobium terrae</name>
    <dbReference type="NCBI Taxonomy" id="1848972"/>
    <lineage>
        <taxon>Bacteria</taxon>
        <taxon>Pseudomonadati</taxon>
        <taxon>Pseudomonadota</taxon>
        <taxon>Alphaproteobacteria</taxon>
        <taxon>Hyphomicrobiales</taxon>
        <taxon>Rhizobiaceae</taxon>
        <taxon>Rhizobium/Agrobacterium group</taxon>
        <taxon>Allorhizobium</taxon>
    </lineage>
</organism>
<evidence type="ECO:0000256" key="1">
    <source>
        <dbReference type="ARBA" id="ARBA00004141"/>
    </source>
</evidence>
<comment type="caution">
    <text evidence="12">The sequence shown here is derived from an EMBL/GenBank/DDBJ whole genome shotgun (WGS) entry which is preliminary data.</text>
</comment>
<dbReference type="Proteomes" id="UP000310754">
    <property type="component" value="Unassembled WGS sequence"/>
</dbReference>
<dbReference type="PIRSF" id="PIRSF004557">
    <property type="entry name" value="SecY"/>
    <property type="match status" value="1"/>
</dbReference>
<comment type="caution">
    <text evidence="10">Lacks conserved residue(s) required for the propagation of feature annotation.</text>
</comment>
<evidence type="ECO:0000256" key="9">
    <source>
        <dbReference type="ARBA" id="ARBA00039733"/>
    </source>
</evidence>
<comment type="function">
    <text evidence="10">The central subunit of the protein translocation channel SecYEG. Consists of two halves formed by TMs 1-5 and 6-10. These two domains form a lateral gate at the front which open onto the bilayer between TMs 2 and 7, and are clamped together by SecE at the back. The channel is closed by both a pore ring composed of hydrophobic SecY resides and a short helix (helix 2A) on the extracellular side of the membrane which forms a plug. The plug probably moves laterally to allow the channel to open. The ring and the pore may move independently.</text>
</comment>
<keyword evidence="7 10" id="KW-0811">Translocation</keyword>
<evidence type="ECO:0000256" key="3">
    <source>
        <dbReference type="ARBA" id="ARBA00022448"/>
    </source>
</evidence>
<keyword evidence="3 10" id="KW-0813">Transport</keyword>
<dbReference type="InterPro" id="IPR026593">
    <property type="entry name" value="SecY"/>
</dbReference>
<sequence>MASAAEQLASNLNFSTFAKAEDLKKRIWFTLAALLVYRLGTHIPLPGLNPEAYAAAFKGQSGGILGLFNMFSGGAVQRMAIFALGIMPYISASIIVQLMTSVVPSLENLKKEGEQGRKIINQYTRYGTVLLGTLQAYGIAVGLEHGAGLVNDPGIFFRISTVVTLLGGTMFLMWLGEQITSRGIGNGISLIIFAGIAAGLPTALAGTLELGRTGALSTAAILTVIVVAILVIALIVFFERAQRRLLIQYPKRQVGNRMFQGDTSHLPLKLNTSGVIPAIFASSLLLLPATAAGFTGTSTLPSWATSIISALGHGQPAYMVLYALLIGFFAFFYTAIVFNPKDTADNLKKHGGFIPGIRPGDRTAEYIDYVLTRITLVGAIYLVFVCILPEILVSQTGVPLSLGGTSLLIVVSVTLDTVAQIQGHLIAQQYEGLIKKSKLRGGKRGR</sequence>
<comment type="subunit">
    <text evidence="10">Component of the Sec protein translocase complex. Heterotrimer consisting of SecY, SecE and SecG subunits. The heterotrimers can form oligomers, although 1 heterotrimer is thought to be able to translocate proteins. Interacts with the ribosome. Interacts with SecDF, and other proteins may be involved. Interacts with SecA.</text>
</comment>
<gene>
    <name evidence="10 12" type="primary">secY</name>
    <name evidence="12" type="ORF">E6C51_05315</name>
</gene>
<protein>
    <recommendedName>
        <fullName evidence="9 10">Protein translocase subunit SecY</fullName>
    </recommendedName>
</protein>
<evidence type="ECO:0000256" key="6">
    <source>
        <dbReference type="ARBA" id="ARBA00022989"/>
    </source>
</evidence>
<keyword evidence="13" id="KW-1185">Reference proteome</keyword>
<reference evidence="12 13" key="1">
    <citation type="submission" date="2019-04" db="EMBL/GenBank/DDBJ databases">
        <title>Rhizobium terrae sp. nov., isolated from a paddy soil.</title>
        <authorList>
            <person name="Lin S.-Y."/>
            <person name="Hameed A."/>
            <person name="Huang H.-I."/>
            <person name="Young C.-C."/>
        </authorList>
    </citation>
    <scope>NUCLEOTIDE SEQUENCE [LARGE SCALE GENOMIC DNA]</scope>
    <source>
        <strain evidence="12 13">CC-HIH110</strain>
    </source>
</reference>
<feature type="transmembrane region" description="Helical" evidence="10">
    <location>
        <begin position="123"/>
        <end position="143"/>
    </location>
</feature>
<comment type="similarity">
    <text evidence="2 10 11">Belongs to the SecY/SEC61-alpha family.</text>
</comment>
<evidence type="ECO:0000256" key="8">
    <source>
        <dbReference type="ARBA" id="ARBA00023136"/>
    </source>
</evidence>